<protein>
    <submittedName>
        <fullName evidence="1">Uncharacterized protein</fullName>
    </submittedName>
</protein>
<name>A0A8S5S5E6_9CAUD</name>
<proteinExistence type="predicted"/>
<accession>A0A8S5S5E6</accession>
<sequence length="78" mass="9403">MHIFVHDISFILPAFRLEKLDGWTFDSLAKRYIDQPFIFNCFSILFHIKIPYVVLFKHIKSFLIQYVDNQIYLGYNIS</sequence>
<organism evidence="1">
    <name type="scientific">Siphoviridae sp. ctzCL6</name>
    <dbReference type="NCBI Taxonomy" id="2827978"/>
    <lineage>
        <taxon>Viruses</taxon>
        <taxon>Duplodnaviria</taxon>
        <taxon>Heunggongvirae</taxon>
        <taxon>Uroviricota</taxon>
        <taxon>Caudoviricetes</taxon>
    </lineage>
</organism>
<evidence type="ECO:0000313" key="1">
    <source>
        <dbReference type="EMBL" id="DAF46268.1"/>
    </source>
</evidence>
<dbReference type="EMBL" id="BK032534">
    <property type="protein sequence ID" value="DAF46268.1"/>
    <property type="molecule type" value="Genomic_DNA"/>
</dbReference>
<reference evidence="1" key="1">
    <citation type="journal article" date="2021" name="Proc. Natl. Acad. Sci. U.S.A.">
        <title>A Catalog of Tens of Thousands of Viruses from Human Metagenomes Reveals Hidden Associations with Chronic Diseases.</title>
        <authorList>
            <person name="Tisza M.J."/>
            <person name="Buck C.B."/>
        </authorList>
    </citation>
    <scope>NUCLEOTIDE SEQUENCE</scope>
    <source>
        <strain evidence="1">CtzCL6</strain>
    </source>
</reference>